<proteinExistence type="predicted"/>
<evidence type="ECO:0000313" key="1">
    <source>
        <dbReference type="EMBL" id="MDQ0111804.1"/>
    </source>
</evidence>
<sequence>MLEVSRDLADGKKITRAIYIDTIKKVEQTTSDSATIVSFTDLAAKSKAPLAYITQQKDEEGESSEDGTNTGNGLKTSVFEILIVGHLENLLTYMDNQQRNERLFAIKKWTFTELKPSDIGNDYPDLYKQPFMDRNKPVLSLKMNIEAYSMPQYEDSLLKEEQAKEGQASA</sequence>
<evidence type="ECO:0008006" key="3">
    <source>
        <dbReference type="Google" id="ProtNLM"/>
    </source>
</evidence>
<dbReference type="Proteomes" id="UP001229346">
    <property type="component" value="Unassembled WGS sequence"/>
</dbReference>
<accession>A0ABT9U0H5</accession>
<name>A0ABT9U0H5_PAEHA</name>
<comment type="caution">
    <text evidence="1">The sequence shown here is derived from an EMBL/GenBank/DDBJ whole genome shotgun (WGS) entry which is preliminary data.</text>
</comment>
<dbReference type="EMBL" id="JAUSSU010000002">
    <property type="protein sequence ID" value="MDQ0111804.1"/>
    <property type="molecule type" value="Genomic_DNA"/>
</dbReference>
<evidence type="ECO:0000313" key="2">
    <source>
        <dbReference type="Proteomes" id="UP001229346"/>
    </source>
</evidence>
<reference evidence="1 2" key="1">
    <citation type="submission" date="2023-07" db="EMBL/GenBank/DDBJ databases">
        <title>Sorghum-associated microbial communities from plants grown in Nebraska, USA.</title>
        <authorList>
            <person name="Schachtman D."/>
        </authorList>
    </citation>
    <scope>NUCLEOTIDE SEQUENCE [LARGE SCALE GENOMIC DNA]</scope>
    <source>
        <strain evidence="1 2">CC482</strain>
    </source>
</reference>
<organism evidence="1 2">
    <name type="scientific">Paenibacillus harenae</name>
    <dbReference type="NCBI Taxonomy" id="306543"/>
    <lineage>
        <taxon>Bacteria</taxon>
        <taxon>Bacillati</taxon>
        <taxon>Bacillota</taxon>
        <taxon>Bacilli</taxon>
        <taxon>Bacillales</taxon>
        <taxon>Paenibacillaceae</taxon>
        <taxon>Paenibacillus</taxon>
    </lineage>
</organism>
<protein>
    <recommendedName>
        <fullName evidence="3">Phage portal protein</fullName>
    </recommendedName>
</protein>
<gene>
    <name evidence="1" type="ORF">J2T15_001237</name>
</gene>
<keyword evidence="2" id="KW-1185">Reference proteome</keyword>